<gene>
    <name evidence="5" type="ORF">GMARGA_LOCUS5636</name>
</gene>
<dbReference type="SUPFAM" id="SSF117281">
    <property type="entry name" value="Kelch motif"/>
    <property type="match status" value="1"/>
</dbReference>
<evidence type="ECO:0000313" key="5">
    <source>
        <dbReference type="EMBL" id="CAG8574225.1"/>
    </source>
</evidence>
<dbReference type="Gene3D" id="2.120.10.80">
    <property type="entry name" value="Kelch-type beta propeller"/>
    <property type="match status" value="2"/>
</dbReference>
<feature type="domain" description="Isochorismatase-like" evidence="4">
    <location>
        <begin position="10"/>
        <end position="186"/>
    </location>
</feature>
<organism evidence="5 6">
    <name type="scientific">Gigaspora margarita</name>
    <dbReference type="NCBI Taxonomy" id="4874"/>
    <lineage>
        <taxon>Eukaryota</taxon>
        <taxon>Fungi</taxon>
        <taxon>Fungi incertae sedis</taxon>
        <taxon>Mucoromycota</taxon>
        <taxon>Glomeromycotina</taxon>
        <taxon>Glomeromycetes</taxon>
        <taxon>Diversisporales</taxon>
        <taxon>Gigasporaceae</taxon>
        <taxon>Gigaspora</taxon>
    </lineage>
</organism>
<dbReference type="InterPro" id="IPR050272">
    <property type="entry name" value="Isochorismatase-like_hydrls"/>
</dbReference>
<keyword evidence="2" id="KW-0378">Hydrolase</keyword>
<feature type="transmembrane region" description="Helical" evidence="3">
    <location>
        <begin position="555"/>
        <end position="576"/>
    </location>
</feature>
<evidence type="ECO:0000256" key="3">
    <source>
        <dbReference type="SAM" id="Phobius"/>
    </source>
</evidence>
<dbReference type="InterPro" id="IPR015915">
    <property type="entry name" value="Kelch-typ_b-propeller"/>
</dbReference>
<dbReference type="PANTHER" id="PTHR43540:SF6">
    <property type="entry name" value="ISOCHORISMATASE-LIKE DOMAIN-CONTAINING PROTEIN"/>
    <property type="match status" value="1"/>
</dbReference>
<comment type="caution">
    <text evidence="5">The sequence shown here is derived from an EMBL/GenBank/DDBJ whole genome shotgun (WGS) entry which is preliminary data.</text>
</comment>
<keyword evidence="3" id="KW-0472">Membrane</keyword>
<dbReference type="InterPro" id="IPR000868">
    <property type="entry name" value="Isochorismatase-like_dom"/>
</dbReference>
<keyword evidence="6" id="KW-1185">Reference proteome</keyword>
<dbReference type="Gene3D" id="3.40.50.850">
    <property type="entry name" value="Isochorismatase-like"/>
    <property type="match status" value="1"/>
</dbReference>
<accession>A0ABN7UE52</accession>
<dbReference type="Proteomes" id="UP000789901">
    <property type="component" value="Unassembled WGS sequence"/>
</dbReference>
<comment type="similarity">
    <text evidence="1">Belongs to the isochorismatase family.</text>
</comment>
<evidence type="ECO:0000256" key="2">
    <source>
        <dbReference type="ARBA" id="ARBA00022801"/>
    </source>
</evidence>
<evidence type="ECO:0000313" key="6">
    <source>
        <dbReference type="Proteomes" id="UP000789901"/>
    </source>
</evidence>
<evidence type="ECO:0000259" key="4">
    <source>
        <dbReference type="Pfam" id="PF00857"/>
    </source>
</evidence>
<sequence length="604" mass="67153">MSISYNPKTTALLVIDMQVYFHNSTNKIIKNVQSLVKRCHEKDIPVFWTQHGHRNIEFDGGALARWWETGIKWGSKDWEILSELQPYVSRSPAAINILDFVITSKTRYDAFYKTELNSLLTSLGIETLIISGVLTNLCCETTARSGFNQDYNIIFLDDATAAEDEEMHKASILNLAYGFAKISTVKEPKKKSVEFQQAFILDSDLHGNMSKQIFGHEQSVHGQSMFNAHIHRRGEHSAVLVNEKLYFLGGWSWGLSYATNQLFYLDISRHFTMVNISSLPWTDLSSIPGLTNKTGAAASVDETTIFYIGGRHSGGLVSKFDTISQQWSEPATFGPIPTSGFCKPFEEINIIKSVILGHKIYIYGGFGVNKMNVLDTLQLYWSTFSSTLTYSGLQGYSVTLLNNNLILYIGGGFNSPSICQSNSNNETTSGQVPSGKCHYSSVYIPQHHRILLFYGANDATINSLDTLTFTWTIPMILNTGGPLRSLRAHTSTLIGAYVLIVFGYYESDNGLLDSSDIFLLDVSHKDSYKWVSAYDPTNSIQPIPTPPTSPSTINIGFVIVSAIIGGIIGVIAGFMAKTIMDRNRYYPINDATTQSAISDQELFQ</sequence>
<dbReference type="Pfam" id="PF00857">
    <property type="entry name" value="Isochorismatase"/>
    <property type="match status" value="1"/>
</dbReference>
<keyword evidence="3" id="KW-0812">Transmembrane</keyword>
<dbReference type="CDD" id="cd00431">
    <property type="entry name" value="cysteine_hydrolases"/>
    <property type="match status" value="1"/>
</dbReference>
<keyword evidence="3" id="KW-1133">Transmembrane helix</keyword>
<reference evidence="5 6" key="1">
    <citation type="submission" date="2021-06" db="EMBL/GenBank/DDBJ databases">
        <authorList>
            <person name="Kallberg Y."/>
            <person name="Tangrot J."/>
            <person name="Rosling A."/>
        </authorList>
    </citation>
    <scope>NUCLEOTIDE SEQUENCE [LARGE SCALE GENOMIC DNA]</scope>
    <source>
        <strain evidence="5 6">120-4 pot B 10/14</strain>
    </source>
</reference>
<proteinExistence type="inferred from homology"/>
<name>A0ABN7UE52_GIGMA</name>
<dbReference type="InterPro" id="IPR036380">
    <property type="entry name" value="Isochorismatase-like_sf"/>
</dbReference>
<dbReference type="PANTHER" id="PTHR43540">
    <property type="entry name" value="PEROXYUREIDOACRYLATE/UREIDOACRYLATE AMIDOHYDROLASE-RELATED"/>
    <property type="match status" value="1"/>
</dbReference>
<dbReference type="SUPFAM" id="SSF52499">
    <property type="entry name" value="Isochorismatase-like hydrolases"/>
    <property type="match status" value="1"/>
</dbReference>
<evidence type="ECO:0000256" key="1">
    <source>
        <dbReference type="ARBA" id="ARBA00006336"/>
    </source>
</evidence>
<protein>
    <submittedName>
        <fullName evidence="5">1806_t:CDS:1</fullName>
    </submittedName>
</protein>
<dbReference type="EMBL" id="CAJVQB010002426">
    <property type="protein sequence ID" value="CAG8574225.1"/>
    <property type="molecule type" value="Genomic_DNA"/>
</dbReference>